<evidence type="ECO:0000313" key="4">
    <source>
        <dbReference type="Proteomes" id="UP000644147"/>
    </source>
</evidence>
<dbReference type="InterPro" id="IPR012334">
    <property type="entry name" value="Pectin_lyas_fold"/>
</dbReference>
<dbReference type="NCBIfam" id="TIGR04183">
    <property type="entry name" value="Por_Secre_tail"/>
    <property type="match status" value="1"/>
</dbReference>
<sequence>MPQTQAQTPGYSKGAGTGTTLNLFNNPNALKTQFFYLPGDFSPATTPGTISRIYFRNTTAGASGTFTNFKVFMGQTQATVFPGSNSLDFFTGLTQVKNSASLTLTGHATAGGWFFIDLDTPFNYDNTRTLIVEVQIGSFNTGISVHSTSSGVVPAHKKIFASSTAATSGTQDTNGWPNFGIDITPFPACSGTPTAGSAVSSAATTCVGVPFELSVTGSTVASGLTYQWQSSPNGTTWTDITGATTDRYTTSQTATTFYRVNVSCGTNTAPSGSVQVTTTVAPLSGTFTIDKNSPVSTTNYQSFATFVSDVTCKGVSGPVTVNVVSGSGPYNEQVIFTPVPGASTTNTITFNGNSNKISFTGNANNRPTIRLDGADFITLKDLQIEASDSGFGWGIHITNGADNNTISNNTITVASNALLDAANTGIFFTNSTNSATGGNTGNNNIISGNTITGGFVGIYLNSVLTATSNNQIRNNTIKDFISYGIWVKAAKGTLVEGNDISRPTRNLGSEFYGISVSGNSQLTTINKNRVHNTHDAATGTVLSTDVYGIHIQNSDAPAGSENVIKNNLTYNINNTGAIYALYNSGSDGAHFYYNTVNLDNAANTGNLRGFYQINTASNIRFINNIISISAGTGTKHALYFEAPLSVITSNNNVLHIPNGNFGSFAGTDRSTLADWKAVGGGAYDQNSLSANPNFVNITAGNLQPGNSTINNIGQPIAAVTDDITGAARNTTTPDAGAYEFNSPTTNDAGVTSVITPALAVAPGSSTVEIVIKNFGTTPLTTASIAWTVNTVAQTPYTWTGNLAPGTSTSVTIGNYTFVAGPFTLEVCTATPNGQTDGNTSNDCFTLNGTSCIPLAGTYTIDKNSPVSATNYQSITAAVQNLTSCGISAPVIFNVVAGTGPYMEQLNLGTLPGTNAVNTVRFEGNGNTISFASTTSNRPVIRLDGTDFVTINNFQVEASDATYGWGIQLTNGADNNAITNNTVTIAATNTSENNSVGIVFTNSNTLVALPGNTGNNNTFSGNTIIGGYKGIHLNSNANVNSQNRFVNNSIKDFYATGIMISVAKGTLIEGNDISRPVRNLVSNPTIGIYLTDNSTATIISKNRIHNSHIAATTKNGAVYGIYIFNSDAPAGFENIIKNNLVYDINTNGAVYGVYNSGSDGAHIYHNTLDLGHAASTGALRGYFQNSPVTNARFINNIVSITAGTGAKYALYFDNATSSITSNNNVLFVPGGNIGFLGTAKATLADWKAANSNAYDQNSVSDDPSYANLITGNLQPTSGLINNIGQPLATVTDDIAGAPRNVATPDAGAYEFGTAQDDAGVIAISGPATSGCGLSNAETIIVTIKNFGSVTQTSVPVTFSINGTTIATETFTGSLLGNATASYTFTAKANMSVPGPYLIVAKTVMPNDGNASNDADTISHPNALFSTLPVTLDFETTNTGLPMLKTMVGKQAKITEGTGASNGTGSAKGLIMDGVASFNWTLPVGTTNPWTANPDNFAGAYFCITPGVGNPKDSLYLSFDLKQLFRSVNANTNFRVTVNGTQVGPTYRPPFSGTPINWQKIKVDLTSYLSQSTIEIGLESDVKEEYDNGNGTANLIDNINVVRIAAPNTGISENILQNNIAVYPNPSAGLFNLKVPASLGSYSVEVTDLAGRVVKREVVTNHSGTQQLNLSGTAKGIYVLKIASEGNVATRKLIVE</sequence>
<reference evidence="3 4" key="1">
    <citation type="submission" date="2020-12" db="EMBL/GenBank/DDBJ databases">
        <title>Bacterial novel species Adhaeribacter sp. BT258 isolated from soil.</title>
        <authorList>
            <person name="Jung H.-Y."/>
        </authorList>
    </citation>
    <scope>NUCLEOTIDE SEQUENCE [LARGE SCALE GENOMIC DNA]</scope>
    <source>
        <strain evidence="3 4">BT258</strain>
    </source>
</reference>
<name>A0ABS1C8I0_9BACT</name>
<dbReference type="RefSeq" id="WP_200507776.1">
    <property type="nucleotide sequence ID" value="NZ_JAEHFX010000012.1"/>
</dbReference>
<dbReference type="SUPFAM" id="SSF51126">
    <property type="entry name" value="Pectin lyase-like"/>
    <property type="match status" value="3"/>
</dbReference>
<dbReference type="Pfam" id="PF13229">
    <property type="entry name" value="Beta_helix"/>
    <property type="match status" value="2"/>
</dbReference>
<dbReference type="Pfam" id="PF18962">
    <property type="entry name" value="Por_Secre_tail"/>
    <property type="match status" value="1"/>
</dbReference>
<dbReference type="SMART" id="SM00710">
    <property type="entry name" value="PbH1"/>
    <property type="match status" value="12"/>
</dbReference>
<accession>A0ABS1C8I0</accession>
<dbReference type="InterPro" id="IPR039448">
    <property type="entry name" value="Beta_helix"/>
</dbReference>
<dbReference type="InterPro" id="IPR006626">
    <property type="entry name" value="PbH1"/>
</dbReference>
<dbReference type="Gene3D" id="2.160.20.10">
    <property type="entry name" value="Single-stranded right-handed beta-helix, Pectin lyase-like"/>
    <property type="match status" value="2"/>
</dbReference>
<organism evidence="3 4">
    <name type="scientific">Adhaeribacter terrigena</name>
    <dbReference type="NCBI Taxonomy" id="2793070"/>
    <lineage>
        <taxon>Bacteria</taxon>
        <taxon>Pseudomonadati</taxon>
        <taxon>Bacteroidota</taxon>
        <taxon>Cytophagia</taxon>
        <taxon>Cytophagales</taxon>
        <taxon>Hymenobacteraceae</taxon>
        <taxon>Adhaeribacter</taxon>
    </lineage>
</organism>
<proteinExistence type="predicted"/>
<feature type="domain" description="Right handed beta helix" evidence="1">
    <location>
        <begin position="394"/>
        <end position="595"/>
    </location>
</feature>
<dbReference type="EMBL" id="JAEHFX010000012">
    <property type="protein sequence ID" value="MBK0404885.1"/>
    <property type="molecule type" value="Genomic_DNA"/>
</dbReference>
<feature type="domain" description="Right handed beta helix" evidence="1">
    <location>
        <begin position="989"/>
        <end position="1167"/>
    </location>
</feature>
<dbReference type="InterPro" id="IPR013783">
    <property type="entry name" value="Ig-like_fold"/>
</dbReference>
<keyword evidence="4" id="KW-1185">Reference proteome</keyword>
<comment type="caution">
    <text evidence="3">The sequence shown here is derived from an EMBL/GenBank/DDBJ whole genome shotgun (WGS) entry which is preliminary data.</text>
</comment>
<evidence type="ECO:0000259" key="1">
    <source>
        <dbReference type="Pfam" id="PF13229"/>
    </source>
</evidence>
<dbReference type="Gene3D" id="2.60.40.2700">
    <property type="match status" value="1"/>
</dbReference>
<evidence type="ECO:0000313" key="3">
    <source>
        <dbReference type="EMBL" id="MBK0404885.1"/>
    </source>
</evidence>
<gene>
    <name evidence="3" type="ORF">I5M27_17980</name>
</gene>
<dbReference type="Gene3D" id="2.60.40.10">
    <property type="entry name" value="Immunoglobulins"/>
    <property type="match status" value="2"/>
</dbReference>
<dbReference type="InterPro" id="IPR026444">
    <property type="entry name" value="Secre_tail"/>
</dbReference>
<protein>
    <submittedName>
        <fullName evidence="3">Right-handed parallel beta-helix repeat-containing protein</fullName>
    </submittedName>
</protein>
<dbReference type="Proteomes" id="UP000644147">
    <property type="component" value="Unassembled WGS sequence"/>
</dbReference>
<feature type="domain" description="Secretion system C-terminal sorting" evidence="2">
    <location>
        <begin position="1620"/>
        <end position="1693"/>
    </location>
</feature>
<evidence type="ECO:0000259" key="2">
    <source>
        <dbReference type="Pfam" id="PF18962"/>
    </source>
</evidence>
<dbReference type="InterPro" id="IPR011050">
    <property type="entry name" value="Pectin_lyase_fold/virulence"/>
</dbReference>